<dbReference type="PROSITE" id="PS51750">
    <property type="entry name" value="BRO_N"/>
    <property type="match status" value="1"/>
</dbReference>
<name>S9RW97_9RHOB</name>
<dbReference type="STRING" id="1123069.ruthe_03347"/>
<protein>
    <submittedName>
        <fullName evidence="2">Prophage antirepressor</fullName>
    </submittedName>
</protein>
<dbReference type="EMBL" id="AOLV01000043">
    <property type="protein sequence ID" value="EPX82305.1"/>
    <property type="molecule type" value="Genomic_DNA"/>
</dbReference>
<organism evidence="2 3">
    <name type="scientific">Rubellimicrobium thermophilum DSM 16684</name>
    <dbReference type="NCBI Taxonomy" id="1123069"/>
    <lineage>
        <taxon>Bacteria</taxon>
        <taxon>Pseudomonadati</taxon>
        <taxon>Pseudomonadota</taxon>
        <taxon>Alphaproteobacteria</taxon>
        <taxon>Rhodobacterales</taxon>
        <taxon>Roseobacteraceae</taxon>
        <taxon>Rubellimicrobium</taxon>
    </lineage>
</organism>
<dbReference type="PANTHER" id="PTHR36180:SF2">
    <property type="entry name" value="BRO FAMILY PROTEIN"/>
    <property type="match status" value="1"/>
</dbReference>
<dbReference type="RefSeq" id="WP_021096352.1">
    <property type="nucleotide sequence ID" value="NZ_KE557319.1"/>
</dbReference>
<dbReference type="InterPro" id="IPR003497">
    <property type="entry name" value="BRO_N_domain"/>
</dbReference>
<accession>S9RW97</accession>
<dbReference type="Proteomes" id="UP000015346">
    <property type="component" value="Unassembled WGS sequence"/>
</dbReference>
<keyword evidence="3" id="KW-1185">Reference proteome</keyword>
<comment type="caution">
    <text evidence="2">The sequence shown here is derived from an EMBL/GenBank/DDBJ whole genome shotgun (WGS) entry which is preliminary data.</text>
</comment>
<evidence type="ECO:0000313" key="3">
    <source>
        <dbReference type="Proteomes" id="UP000015346"/>
    </source>
</evidence>
<sequence>MELVPFDWQGTRVRTVLRDGAPWFVAADVCAVLGHSNPTMAIGRLDEDERAIVNLNTLNFGYGIPAAPRRGNPNVTLISESGLYALVLTSNLPSARAFRRWVTGEVLPALRTRGVYALPGAVRPGPDAAGAPHRLLAGFEAARAA</sequence>
<feature type="non-terminal residue" evidence="2">
    <location>
        <position position="145"/>
    </location>
</feature>
<feature type="domain" description="Bro-N" evidence="1">
    <location>
        <begin position="1"/>
        <end position="114"/>
    </location>
</feature>
<gene>
    <name evidence="2" type="ORF">ruthe_03347</name>
</gene>
<proteinExistence type="predicted"/>
<evidence type="ECO:0000313" key="2">
    <source>
        <dbReference type="EMBL" id="EPX82305.1"/>
    </source>
</evidence>
<evidence type="ECO:0000259" key="1">
    <source>
        <dbReference type="PROSITE" id="PS51750"/>
    </source>
</evidence>
<dbReference type="HOGENOM" id="CLU_046670_12_0_5"/>
<dbReference type="PANTHER" id="PTHR36180">
    <property type="entry name" value="DNA-BINDING PROTEIN-RELATED-RELATED"/>
    <property type="match status" value="1"/>
</dbReference>
<dbReference type="AlphaFoldDB" id="S9RW97"/>
<dbReference type="Pfam" id="PF02498">
    <property type="entry name" value="Bro-N"/>
    <property type="match status" value="1"/>
</dbReference>
<reference evidence="2 3" key="1">
    <citation type="journal article" date="2013" name="Stand. Genomic Sci.">
        <title>Genome sequence of the reddish-pigmented Rubellimicrobium thermophilum type strain (DSM 16684(T)), a member of the Roseobacter clade.</title>
        <authorList>
            <person name="Fiebig A."/>
            <person name="Riedel T."/>
            <person name="Gronow S."/>
            <person name="Petersen J."/>
            <person name="Klenk H.P."/>
            <person name="Goker M."/>
        </authorList>
    </citation>
    <scope>NUCLEOTIDE SEQUENCE [LARGE SCALE GENOMIC DNA]</scope>
    <source>
        <strain evidence="2 3">DSM 16684</strain>
    </source>
</reference>
<dbReference type="SMART" id="SM01040">
    <property type="entry name" value="Bro-N"/>
    <property type="match status" value="1"/>
</dbReference>